<keyword evidence="4" id="KW-0498">Mitosis</keyword>
<evidence type="ECO:0000313" key="9">
    <source>
        <dbReference type="EMBL" id="CAI9106701.1"/>
    </source>
</evidence>
<keyword evidence="6" id="KW-0539">Nucleus</keyword>
<dbReference type="GO" id="GO:0005634">
    <property type="term" value="C:nucleus"/>
    <property type="evidence" value="ECO:0007669"/>
    <property type="project" value="UniProtKB-SubCell"/>
</dbReference>
<comment type="subcellular location">
    <subcellularLocation>
        <location evidence="1">Nucleus</location>
    </subcellularLocation>
</comment>
<dbReference type="GO" id="GO:0000785">
    <property type="term" value="C:chromatin"/>
    <property type="evidence" value="ECO:0007669"/>
    <property type="project" value="TreeGrafter"/>
</dbReference>
<dbReference type="SUPFAM" id="SSF48371">
    <property type="entry name" value="ARM repeat"/>
    <property type="match status" value="1"/>
</dbReference>
<feature type="compositionally biased region" description="Basic residues" evidence="8">
    <location>
        <begin position="443"/>
        <end position="458"/>
    </location>
</feature>
<sequence length="574" mass="63780">MANEAPEIPESELCSQLIGAGEKLLAPPSSVDEALGILKTMEELLSSLEQLPSQAVREALVPAMNGLVSDELFKHDNMEVRVSVMSCIHELIRVGAPDTPYIDDCMKVIFRETVTNVFGKLSSFSGRSYDQALQILHTVAQVKSSLILLDLDCNQLINRMFETFIDNIQPNHPDVVFSDMEEIMTLLIQETEDISVEILKPLLTVVNQENQIDSPTSRILAAKVLKNCSEIVKPYLIEFVEQLRKDIEHCTYVIASIWPDMPALENEMNETDKDATDVPLIPEGSTSTQMDNYESSLVNEQTSKALIVHENHEKMPIIAIGSVQDVTTETGGEVLPGGGVKNSMTLADNQHIEQMKFPPKESVEEPDALETKGMGKKTCTEALPVGKANTLQIAGTEQIEQVQILGKESLQSGTSESGKGLKHSVVSGDKSSSENPGKQSNYGKRKSLPGKKGKKKKTGKEDCDAEVLPKGCRKPEDDKEYGEELVDSRILVWWPEDQQFYEGNVTKYDPVKREHQVDYLDGDVEVLTLIKERWLLRVSDEAPTVKRRSKKPRTVKEHRAEIVDSRVKEGVAGQ</sequence>
<feature type="region of interest" description="Disordered" evidence="8">
    <location>
        <begin position="410"/>
        <end position="479"/>
    </location>
</feature>
<evidence type="ECO:0000256" key="7">
    <source>
        <dbReference type="ARBA" id="ARBA00023306"/>
    </source>
</evidence>
<dbReference type="EMBL" id="OX459122">
    <property type="protein sequence ID" value="CAI9106701.1"/>
    <property type="molecule type" value="Genomic_DNA"/>
</dbReference>
<name>A0AAV1DHS0_OLDCO</name>
<evidence type="ECO:0000256" key="2">
    <source>
        <dbReference type="ARBA" id="ARBA00022618"/>
    </source>
</evidence>
<proteinExistence type="predicted"/>
<dbReference type="InterPro" id="IPR016024">
    <property type="entry name" value="ARM-type_fold"/>
</dbReference>
<accession>A0AAV1DHS0</accession>
<evidence type="ECO:0000256" key="8">
    <source>
        <dbReference type="SAM" id="MobiDB-lite"/>
    </source>
</evidence>
<evidence type="ECO:0000313" key="10">
    <source>
        <dbReference type="Proteomes" id="UP001161247"/>
    </source>
</evidence>
<keyword evidence="5" id="KW-0234">DNA repair</keyword>
<dbReference type="GO" id="GO:0007064">
    <property type="term" value="P:mitotic sister chromatid cohesion"/>
    <property type="evidence" value="ECO:0007669"/>
    <property type="project" value="InterPro"/>
</dbReference>
<dbReference type="InterPro" id="IPR039776">
    <property type="entry name" value="Pds5"/>
</dbReference>
<dbReference type="GO" id="GO:0051301">
    <property type="term" value="P:cell division"/>
    <property type="evidence" value="ECO:0007669"/>
    <property type="project" value="UniProtKB-KW"/>
</dbReference>
<dbReference type="PANTHER" id="PTHR12663:SF69">
    <property type="entry name" value="SISTER CHROMATID COHESION PROTEIN PDS5 HOMOLOG E"/>
    <property type="match status" value="1"/>
</dbReference>
<dbReference type="PANTHER" id="PTHR12663">
    <property type="entry name" value="ANDROGEN INDUCED INHIBITOR OF PROLIFERATION AS3 / PDS5-RELATED"/>
    <property type="match status" value="1"/>
</dbReference>
<dbReference type="Proteomes" id="UP001161247">
    <property type="component" value="Chromosome 5"/>
</dbReference>
<organism evidence="9 10">
    <name type="scientific">Oldenlandia corymbosa var. corymbosa</name>
    <dbReference type="NCBI Taxonomy" id="529605"/>
    <lineage>
        <taxon>Eukaryota</taxon>
        <taxon>Viridiplantae</taxon>
        <taxon>Streptophyta</taxon>
        <taxon>Embryophyta</taxon>
        <taxon>Tracheophyta</taxon>
        <taxon>Spermatophyta</taxon>
        <taxon>Magnoliopsida</taxon>
        <taxon>eudicotyledons</taxon>
        <taxon>Gunneridae</taxon>
        <taxon>Pentapetalae</taxon>
        <taxon>asterids</taxon>
        <taxon>lamiids</taxon>
        <taxon>Gentianales</taxon>
        <taxon>Rubiaceae</taxon>
        <taxon>Rubioideae</taxon>
        <taxon>Spermacoceae</taxon>
        <taxon>Hedyotis-Oldenlandia complex</taxon>
        <taxon>Oldenlandia</taxon>
    </lineage>
</organism>
<evidence type="ECO:0000256" key="4">
    <source>
        <dbReference type="ARBA" id="ARBA00022776"/>
    </source>
</evidence>
<keyword evidence="2" id="KW-0132">Cell division</keyword>
<evidence type="ECO:0000256" key="1">
    <source>
        <dbReference type="ARBA" id="ARBA00004123"/>
    </source>
</evidence>
<gene>
    <name evidence="9" type="ORF">OLC1_LOCUS15161</name>
</gene>
<evidence type="ECO:0000256" key="3">
    <source>
        <dbReference type="ARBA" id="ARBA00022763"/>
    </source>
</evidence>
<reference evidence="9" key="1">
    <citation type="submission" date="2023-03" db="EMBL/GenBank/DDBJ databases">
        <authorList>
            <person name="Julca I."/>
        </authorList>
    </citation>
    <scope>NUCLEOTIDE SEQUENCE</scope>
</reference>
<dbReference type="CDD" id="cd20404">
    <property type="entry name" value="Tudor_Agenet_AtEML-like"/>
    <property type="match status" value="1"/>
</dbReference>
<keyword evidence="3" id="KW-0227">DNA damage</keyword>
<dbReference type="GO" id="GO:0035825">
    <property type="term" value="P:homologous recombination"/>
    <property type="evidence" value="ECO:0007669"/>
    <property type="project" value="UniProtKB-ARBA"/>
</dbReference>
<dbReference type="GO" id="GO:0006281">
    <property type="term" value="P:DNA repair"/>
    <property type="evidence" value="ECO:0007669"/>
    <property type="project" value="UniProtKB-KW"/>
</dbReference>
<keyword evidence="7" id="KW-0131">Cell cycle</keyword>
<evidence type="ECO:0000256" key="5">
    <source>
        <dbReference type="ARBA" id="ARBA00023204"/>
    </source>
</evidence>
<dbReference type="Pfam" id="PF20168">
    <property type="entry name" value="PDS5"/>
    <property type="match status" value="1"/>
</dbReference>
<evidence type="ECO:0000256" key="6">
    <source>
        <dbReference type="ARBA" id="ARBA00023242"/>
    </source>
</evidence>
<keyword evidence="10" id="KW-1185">Reference proteome</keyword>
<protein>
    <submittedName>
        <fullName evidence="9">OLC1v1005914C1</fullName>
    </submittedName>
</protein>
<feature type="compositionally biased region" description="Polar residues" evidence="8">
    <location>
        <begin position="429"/>
        <end position="442"/>
    </location>
</feature>
<dbReference type="Gene3D" id="2.30.30.140">
    <property type="match status" value="1"/>
</dbReference>
<dbReference type="AlphaFoldDB" id="A0AAV1DHS0"/>